<keyword evidence="3 5" id="KW-0808">Transferase</keyword>
<dbReference type="Pfam" id="PF13641">
    <property type="entry name" value="Glyco_tranf_2_3"/>
    <property type="match status" value="1"/>
</dbReference>
<dbReference type="InterPro" id="IPR029044">
    <property type="entry name" value="Nucleotide-diphossugar_trans"/>
</dbReference>
<dbReference type="PANTHER" id="PTHR43630:SF1">
    <property type="entry name" value="POLY-BETA-1,6-N-ACETYL-D-GLUCOSAMINE SYNTHASE"/>
    <property type="match status" value="1"/>
</dbReference>
<evidence type="ECO:0000256" key="2">
    <source>
        <dbReference type="ARBA" id="ARBA00022676"/>
    </source>
</evidence>
<proteinExistence type="inferred from homology"/>
<organism evidence="5 6">
    <name type="scientific">Candidatus Clostridium stratigraminis</name>
    <dbReference type="NCBI Taxonomy" id="3381661"/>
    <lineage>
        <taxon>Bacteria</taxon>
        <taxon>Bacillati</taxon>
        <taxon>Bacillota</taxon>
        <taxon>Clostridia</taxon>
        <taxon>Eubacteriales</taxon>
        <taxon>Clostridiaceae</taxon>
        <taxon>Clostridium</taxon>
    </lineage>
</organism>
<comment type="similarity">
    <text evidence="1">Belongs to the glycosyltransferase 2 family.</text>
</comment>
<protein>
    <submittedName>
        <fullName evidence="5">Glycosyltransferase</fullName>
        <ecNumber evidence="5">2.4.-.-</ecNumber>
    </submittedName>
</protein>
<feature type="transmembrane region" description="Helical" evidence="4">
    <location>
        <begin position="339"/>
        <end position="360"/>
    </location>
</feature>
<dbReference type="EC" id="2.4.-.-" evidence="5"/>
<keyword evidence="4" id="KW-0472">Membrane</keyword>
<reference evidence="5 6" key="1">
    <citation type="submission" date="2024-11" db="EMBL/GenBank/DDBJ databases">
        <authorList>
            <person name="Heng Y.C."/>
            <person name="Lim A.C.H."/>
            <person name="Lee J.K.Y."/>
            <person name="Kittelmann S."/>
        </authorList>
    </citation>
    <scope>NUCLEOTIDE SEQUENCE [LARGE SCALE GENOMIC DNA]</scope>
    <source>
        <strain evidence="5 6">WILCCON 0185</strain>
    </source>
</reference>
<dbReference type="PANTHER" id="PTHR43630">
    <property type="entry name" value="POLY-BETA-1,6-N-ACETYL-D-GLUCOSAMINE SYNTHASE"/>
    <property type="match status" value="1"/>
</dbReference>
<feature type="transmembrane region" description="Helical" evidence="4">
    <location>
        <begin position="380"/>
        <end position="402"/>
    </location>
</feature>
<keyword evidence="4" id="KW-1133">Transmembrane helix</keyword>
<evidence type="ECO:0000313" key="6">
    <source>
        <dbReference type="Proteomes" id="UP001623591"/>
    </source>
</evidence>
<dbReference type="RefSeq" id="WP_406768790.1">
    <property type="nucleotide sequence ID" value="NZ_JBJHZZ010000002.1"/>
</dbReference>
<accession>A0ABW8T2F7</accession>
<evidence type="ECO:0000256" key="1">
    <source>
        <dbReference type="ARBA" id="ARBA00006739"/>
    </source>
</evidence>
<keyword evidence="2 5" id="KW-0328">Glycosyltransferase</keyword>
<name>A0ABW8T2F7_9CLOT</name>
<evidence type="ECO:0000256" key="3">
    <source>
        <dbReference type="ARBA" id="ARBA00022679"/>
    </source>
</evidence>
<dbReference type="Gene3D" id="3.90.550.10">
    <property type="entry name" value="Spore Coat Polysaccharide Biosynthesis Protein SpsA, Chain A"/>
    <property type="match status" value="1"/>
</dbReference>
<evidence type="ECO:0000256" key="4">
    <source>
        <dbReference type="SAM" id="Phobius"/>
    </source>
</evidence>
<comment type="caution">
    <text evidence="5">The sequence shown here is derived from an EMBL/GenBank/DDBJ whole genome shotgun (WGS) entry which is preliminary data.</text>
</comment>
<sequence length="466" mass="53672">MDILIKIINVISIFLLTYFFIISMLYIVLIVLSTRRLRKFINVANNDITIISNYTKPISIIVPAYNEQETIIDNIKSLLDLDYPIFEIILVNDGSKDETLSRVINHFNLRKIDLEVNMQIPCEEIKGVYGSFEITNLVVVDKANGGKSDALNAGINVARYPLFCGIDADCIIEKNALLRIVKPFLKHEETIAVGGIVRIANGCTFKDGNLQKAKLPRKAIVVFQIVEYFRAFLSSRIGLERINALLIISGAFGVFKKSAVTRVGGYSKTIGEDMELTLKLHEYYRRNKLQYKIDFTSDAVCWTQAPDNLSSLRSQRVRWHRGLIDSLLKYKKMLFNPKYGIVGMLSMPYFILVEMFGPVIETTGYIILILSIVFGILSKFFIFVFLMAYLYGLLFSLFAILLEQLSYKRYNKAFEIIKLIFYSFFEQLSYRQLTVFWRVQAFFNFKKGSKNWGYIKRTSFANDNKQ</sequence>
<dbReference type="SUPFAM" id="SSF53448">
    <property type="entry name" value="Nucleotide-diphospho-sugar transferases"/>
    <property type="match status" value="1"/>
</dbReference>
<dbReference type="Proteomes" id="UP001623591">
    <property type="component" value="Unassembled WGS sequence"/>
</dbReference>
<dbReference type="EMBL" id="JBJHZZ010000002">
    <property type="protein sequence ID" value="MFL0246317.1"/>
    <property type="molecule type" value="Genomic_DNA"/>
</dbReference>
<dbReference type="CDD" id="cd06423">
    <property type="entry name" value="CESA_like"/>
    <property type="match status" value="1"/>
</dbReference>
<keyword evidence="4" id="KW-0812">Transmembrane</keyword>
<keyword evidence="6" id="KW-1185">Reference proteome</keyword>
<gene>
    <name evidence="5" type="ORF">ACJDUG_04895</name>
</gene>
<dbReference type="GO" id="GO:0016757">
    <property type="term" value="F:glycosyltransferase activity"/>
    <property type="evidence" value="ECO:0007669"/>
    <property type="project" value="UniProtKB-KW"/>
</dbReference>
<feature type="transmembrane region" description="Helical" evidence="4">
    <location>
        <begin position="6"/>
        <end position="32"/>
    </location>
</feature>
<evidence type="ECO:0000313" key="5">
    <source>
        <dbReference type="EMBL" id="MFL0246317.1"/>
    </source>
</evidence>